<dbReference type="SMR" id="A0A2K2F2D3"/>
<evidence type="ECO:0000256" key="5">
    <source>
        <dbReference type="ARBA" id="ARBA00023308"/>
    </source>
</evidence>
<dbReference type="PANTHER" id="PTHR30268">
    <property type="entry name" value="L-RHAMNOSE ISOMERASE"/>
    <property type="match status" value="1"/>
</dbReference>
<evidence type="ECO:0000313" key="9">
    <source>
        <dbReference type="Proteomes" id="UP000236151"/>
    </source>
</evidence>
<dbReference type="KEGG" id="cthd:CDO33_08195"/>
<dbReference type="NCBIfam" id="NF002203">
    <property type="entry name" value="PRK01076.1"/>
    <property type="match status" value="1"/>
</dbReference>
<comment type="pathway">
    <text evidence="6">Carbohydrate degradation; L-rhamnose degradation; glycerone phosphate from L-rhamnose: step 1/3.</text>
</comment>
<evidence type="ECO:0000313" key="8">
    <source>
        <dbReference type="EMBL" id="PNT96813.1"/>
    </source>
</evidence>
<dbReference type="InterPro" id="IPR050337">
    <property type="entry name" value="L-rhamnose_isomerase"/>
</dbReference>
<dbReference type="Pfam" id="PF06134">
    <property type="entry name" value="RhaA"/>
    <property type="match status" value="1"/>
</dbReference>
<dbReference type="GO" id="GO:0030145">
    <property type="term" value="F:manganese ion binding"/>
    <property type="evidence" value="ECO:0007669"/>
    <property type="project" value="UniProtKB-UniRule"/>
</dbReference>
<dbReference type="HAMAP" id="MF_00541">
    <property type="entry name" value="RhaA"/>
    <property type="match status" value="1"/>
</dbReference>
<organism evidence="8 9">
    <name type="scientific">Clostridium thermosuccinogenes</name>
    <dbReference type="NCBI Taxonomy" id="84032"/>
    <lineage>
        <taxon>Bacteria</taxon>
        <taxon>Bacillati</taxon>
        <taxon>Bacillota</taxon>
        <taxon>Clostridia</taxon>
        <taxon>Eubacteriales</taxon>
        <taxon>Clostridiaceae</taxon>
        <taxon>Clostridium</taxon>
    </lineage>
</organism>
<accession>A0A2K2F2D3</accession>
<keyword evidence="2 6" id="KW-0479">Metal-binding</keyword>
<dbReference type="NCBIfam" id="TIGR01748">
    <property type="entry name" value="rhaA"/>
    <property type="match status" value="1"/>
</dbReference>
<dbReference type="Gene3D" id="3.20.20.150">
    <property type="entry name" value="Divalent-metal-dependent TIM barrel enzymes"/>
    <property type="match status" value="1"/>
</dbReference>
<dbReference type="GO" id="GO:0019301">
    <property type="term" value="P:rhamnose catabolic process"/>
    <property type="evidence" value="ECO:0007669"/>
    <property type="project" value="UniProtKB-UniRule"/>
</dbReference>
<keyword evidence="1 6" id="KW-0963">Cytoplasm</keyword>
<comment type="similarity">
    <text evidence="6">Belongs to the rhamnose isomerase family.</text>
</comment>
<evidence type="ECO:0000256" key="1">
    <source>
        <dbReference type="ARBA" id="ARBA00022490"/>
    </source>
</evidence>
<dbReference type="InterPro" id="IPR036237">
    <property type="entry name" value="Xyl_isomerase-like_sf"/>
</dbReference>
<dbReference type="EMBL" id="NIOJ01000044">
    <property type="protein sequence ID" value="PNT96813.1"/>
    <property type="molecule type" value="Genomic_DNA"/>
</dbReference>
<evidence type="ECO:0000256" key="4">
    <source>
        <dbReference type="ARBA" id="ARBA00023235"/>
    </source>
</evidence>
<dbReference type="AlphaFoldDB" id="A0A2K2F2D3"/>
<dbReference type="RefSeq" id="WP_103082453.1">
    <property type="nucleotide sequence ID" value="NZ_CP021850.1"/>
</dbReference>
<dbReference type="UniPathway" id="UPA00541">
    <property type="reaction ID" value="UER00601"/>
</dbReference>
<comment type="subcellular location">
    <subcellularLocation>
        <location evidence="6">Cytoplasm</location>
    </subcellularLocation>
</comment>
<comment type="catalytic activity">
    <reaction evidence="6">
        <text>L-rhamnopyranose = L-rhamnulose</text>
        <dbReference type="Rhea" id="RHEA:23160"/>
        <dbReference type="ChEBI" id="CHEBI:17897"/>
        <dbReference type="ChEBI" id="CHEBI:62346"/>
        <dbReference type="EC" id="5.3.1.14"/>
    </reaction>
</comment>
<keyword evidence="5 6" id="KW-0684">Rhamnose metabolism</keyword>
<comment type="cofactor">
    <cofactor evidence="6">
        <name>Mn(2+)</name>
        <dbReference type="ChEBI" id="CHEBI:29035"/>
    </cofactor>
    <text evidence="6">Binds 1 Mn(2+) ion per subunit.</text>
</comment>
<evidence type="ECO:0000256" key="7">
    <source>
        <dbReference type="NCBIfam" id="TIGR01748"/>
    </source>
</evidence>
<dbReference type="InterPro" id="IPR009308">
    <property type="entry name" value="Rhamnose_isomerase"/>
</dbReference>
<dbReference type="GO" id="GO:0005737">
    <property type="term" value="C:cytoplasm"/>
    <property type="evidence" value="ECO:0007669"/>
    <property type="project" value="UniProtKB-SubCell"/>
</dbReference>
<sequence>MYNSKENVIKNYELAKEAYAAFGIDTDSILKEMDKVSISLHCWQGDDVTGFEAGVDGLTGGGIMATGNYPGKARNGDELRQDMDFALSLIPGCHRVNLHAIYAETDGLHVERDQISVEHFRRWIDWAKSKGIGLDFNPTFFSHPMADSGFTLSSRDERVRKFWIRHAQKCREIANSIGEELGTPCVNNLWIPDGSKDLPANRMEHRKILKDSLDEIYETRYSKSNILDSIESKLFGIGSESYVVGSHEFYMGYAMKNDVMLCLDAGHFHPTEGIADKISSILTFSDELLLHLSRGVRWDSDHVVILNDDLLATAHEIKRCDAFDRVHIALDFFDASINRIEAWVTGTRAALKAILIAMLEPTQRLLAEEKNGKLGNRLALMEEFKALPYAAVWDKYCLDKGVPVGIEWIDKVNEYESNILSKRK</sequence>
<comment type="function">
    <text evidence="6">Catalyzes the interconversion of L-rhamnose and L-rhamnulose.</text>
</comment>
<dbReference type="SUPFAM" id="SSF51658">
    <property type="entry name" value="Xylose isomerase-like"/>
    <property type="match status" value="1"/>
</dbReference>
<feature type="binding site" evidence="6">
    <location>
        <position position="267"/>
    </location>
    <ligand>
        <name>Mn(2+)</name>
        <dbReference type="ChEBI" id="CHEBI:29035"/>
    </ligand>
</feature>
<keyword evidence="4 6" id="KW-0413">Isomerase</keyword>
<dbReference type="EC" id="5.3.1.14" evidence="6 7"/>
<dbReference type="GO" id="GO:0019324">
    <property type="term" value="P:L-lyxose metabolic process"/>
    <property type="evidence" value="ECO:0007669"/>
    <property type="project" value="TreeGrafter"/>
</dbReference>
<gene>
    <name evidence="6" type="primary">rhaA</name>
    <name evidence="8" type="ORF">CDQ84_14505</name>
</gene>
<dbReference type="GO" id="GO:0008740">
    <property type="term" value="F:L-rhamnose isomerase activity"/>
    <property type="evidence" value="ECO:0007669"/>
    <property type="project" value="UniProtKB-UniRule"/>
</dbReference>
<feature type="binding site" evidence="6">
    <location>
        <position position="299"/>
    </location>
    <ligand>
        <name>Mn(2+)</name>
        <dbReference type="ChEBI" id="CHEBI:29035"/>
    </ligand>
</feature>
<name>A0A2K2F2D3_9CLOT</name>
<reference evidence="8 9" key="1">
    <citation type="submission" date="2017-06" db="EMBL/GenBank/DDBJ databases">
        <title>Investigating the central metabolism of Clostridium thermosuccinogenes.</title>
        <authorList>
            <person name="Koendjbiharie J.G."/>
            <person name="van Kranenburg R."/>
        </authorList>
    </citation>
    <scope>NUCLEOTIDE SEQUENCE [LARGE SCALE GENOMIC DNA]</scope>
    <source>
        <strain evidence="8 9">DSM 5806</strain>
    </source>
</reference>
<evidence type="ECO:0000256" key="3">
    <source>
        <dbReference type="ARBA" id="ARBA00023211"/>
    </source>
</evidence>
<dbReference type="PANTHER" id="PTHR30268:SF0">
    <property type="entry name" value="L-RHAMNOSE ISOMERASE"/>
    <property type="match status" value="1"/>
</dbReference>
<evidence type="ECO:0000256" key="6">
    <source>
        <dbReference type="HAMAP-Rule" id="MF_00541"/>
    </source>
</evidence>
<comment type="caution">
    <text evidence="8">The sequence shown here is derived from an EMBL/GenBank/DDBJ whole genome shotgun (WGS) entry which is preliminary data.</text>
</comment>
<dbReference type="Proteomes" id="UP000236151">
    <property type="component" value="Unassembled WGS sequence"/>
</dbReference>
<protein>
    <recommendedName>
        <fullName evidence="6 7">L-rhamnose isomerase</fullName>
        <ecNumber evidence="6 7">5.3.1.14</ecNumber>
    </recommendedName>
</protein>
<keyword evidence="3 6" id="KW-0464">Manganese</keyword>
<proteinExistence type="inferred from homology"/>
<feature type="binding site" evidence="6">
    <location>
        <position position="301"/>
    </location>
    <ligand>
        <name>Mn(2+)</name>
        <dbReference type="ChEBI" id="CHEBI:29035"/>
    </ligand>
</feature>
<evidence type="ECO:0000256" key="2">
    <source>
        <dbReference type="ARBA" id="ARBA00022723"/>
    </source>
</evidence>
<dbReference type="OrthoDB" id="9766697at2"/>
<keyword evidence="9" id="KW-1185">Reference proteome</keyword>